<proteinExistence type="predicted"/>
<reference evidence="2" key="1">
    <citation type="submission" date="2022-12" db="EMBL/GenBank/DDBJ databases">
        <title>Species Delineation and Comparative Genomics within the Campylobacter ureolyticus Complex.</title>
        <authorList>
            <person name="Maki J."/>
            <person name="Howard M."/>
            <person name="Connelly S."/>
            <person name="Hardy D.J."/>
            <person name="Cameron A."/>
        </authorList>
    </citation>
    <scope>NUCLEOTIDE SEQUENCE</scope>
    <source>
        <strain evidence="2">URMC_787</strain>
    </source>
</reference>
<keyword evidence="1" id="KW-1133">Transmembrane helix</keyword>
<accession>A0A9Q4KFG7</accession>
<protein>
    <recommendedName>
        <fullName evidence="4">DUF4760 domain-containing protein</fullName>
    </recommendedName>
</protein>
<sequence>MKSIQIIAYLFFFVFGFCICLLYLSKISSDWVTACSTFILAFSILITILNNRDFYEIKRREKTIDLMKDWNYNLDAKNSLSRKFAEQLSEEELKKILKEKEFIIKDSDNIEILKNIFEEYVDKNGIVNNKISALLRWELIKYLNKLENICSAWYYHVVDRKLIESEFIYLFQHGNTALKKVREIEEDSFPCIDLFEKTMKDRFKLKIEEKNKL</sequence>
<keyword evidence="1" id="KW-0472">Membrane</keyword>
<dbReference type="AlphaFoldDB" id="A0A9Q4KFG7"/>
<evidence type="ECO:0000313" key="3">
    <source>
        <dbReference type="Proteomes" id="UP001075225"/>
    </source>
</evidence>
<feature type="transmembrane region" description="Helical" evidence="1">
    <location>
        <begin position="7"/>
        <end position="25"/>
    </location>
</feature>
<name>A0A9Q4KFG7_9BACT</name>
<feature type="transmembrane region" description="Helical" evidence="1">
    <location>
        <begin position="31"/>
        <end position="50"/>
    </location>
</feature>
<organism evidence="2 3">
    <name type="scientific">Campylobacter ureolyticus</name>
    <dbReference type="NCBI Taxonomy" id="827"/>
    <lineage>
        <taxon>Bacteria</taxon>
        <taxon>Pseudomonadati</taxon>
        <taxon>Campylobacterota</taxon>
        <taxon>Epsilonproteobacteria</taxon>
        <taxon>Campylobacterales</taxon>
        <taxon>Campylobacteraceae</taxon>
        <taxon>Campylobacter</taxon>
    </lineage>
</organism>
<dbReference type="EMBL" id="JAPXGO010000001">
    <property type="protein sequence ID" value="MCZ6159271.1"/>
    <property type="molecule type" value="Genomic_DNA"/>
</dbReference>
<evidence type="ECO:0000256" key="1">
    <source>
        <dbReference type="SAM" id="Phobius"/>
    </source>
</evidence>
<dbReference type="RefSeq" id="WP_269484339.1">
    <property type="nucleotide sequence ID" value="NZ_JAPXGO010000001.1"/>
</dbReference>
<keyword evidence="1" id="KW-0812">Transmembrane</keyword>
<evidence type="ECO:0008006" key="4">
    <source>
        <dbReference type="Google" id="ProtNLM"/>
    </source>
</evidence>
<dbReference type="Proteomes" id="UP001075225">
    <property type="component" value="Unassembled WGS sequence"/>
</dbReference>
<comment type="caution">
    <text evidence="2">The sequence shown here is derived from an EMBL/GenBank/DDBJ whole genome shotgun (WGS) entry which is preliminary data.</text>
</comment>
<gene>
    <name evidence="2" type="ORF">O6B32_02080</name>
</gene>
<evidence type="ECO:0000313" key="2">
    <source>
        <dbReference type="EMBL" id="MCZ6159271.1"/>
    </source>
</evidence>